<evidence type="ECO:0000256" key="1">
    <source>
        <dbReference type="SAM" id="MobiDB-lite"/>
    </source>
</evidence>
<dbReference type="Proteomes" id="UP001418222">
    <property type="component" value="Unassembled WGS sequence"/>
</dbReference>
<sequence>MLGWRCLCAPRPRELRAELANACCESVLLREQLRAELAKVPPPELDARLRSRYLSEYDVDKLLQANAQATVKLTLETLRDVELLREDGATIDARQLLPWLYDPVPKPPGAPDSPLSDVPRSSTAVGETSEEGSGDDSSESTSGDYSAWPLRDLPPDGSHNKATPLCPLFLLLLPFFRLPEAAKALTQTQSLSWEVPPHTRKISESFPSKAKCWAGSSSEDTRVGGKMISLHSKEPLWLTSSVRTKFQEQDKFGRIWSSFSPSLSIGRRISKEKKNIFCSDHRPHIFFVFPPETLSEKEIVVFVLPACGLLNSSAEKGVLLAEIFLFRVLHGGGSGANDLSPSSSIGSFFRPSARLLPRSIDPLHLPQSSTDRLLPLFQHLQGLLPAGSPSIRPDINSLYSFQQTASSFP</sequence>
<accession>A0AAP0GEL4</accession>
<protein>
    <submittedName>
        <fullName evidence="2">Uncharacterized protein</fullName>
    </submittedName>
</protein>
<evidence type="ECO:0000313" key="3">
    <source>
        <dbReference type="Proteomes" id="UP001418222"/>
    </source>
</evidence>
<reference evidence="2 3" key="1">
    <citation type="journal article" date="2022" name="Nat. Plants">
        <title>Genomes of leafy and leafless Platanthera orchids illuminate the evolution of mycoheterotrophy.</title>
        <authorList>
            <person name="Li M.H."/>
            <person name="Liu K.W."/>
            <person name="Li Z."/>
            <person name="Lu H.C."/>
            <person name="Ye Q.L."/>
            <person name="Zhang D."/>
            <person name="Wang J.Y."/>
            <person name="Li Y.F."/>
            <person name="Zhong Z.M."/>
            <person name="Liu X."/>
            <person name="Yu X."/>
            <person name="Liu D.K."/>
            <person name="Tu X.D."/>
            <person name="Liu B."/>
            <person name="Hao Y."/>
            <person name="Liao X.Y."/>
            <person name="Jiang Y.T."/>
            <person name="Sun W.H."/>
            <person name="Chen J."/>
            <person name="Chen Y.Q."/>
            <person name="Ai Y."/>
            <person name="Zhai J.W."/>
            <person name="Wu S.S."/>
            <person name="Zhou Z."/>
            <person name="Hsiao Y.Y."/>
            <person name="Wu W.L."/>
            <person name="Chen Y.Y."/>
            <person name="Lin Y.F."/>
            <person name="Hsu J.L."/>
            <person name="Li C.Y."/>
            <person name="Wang Z.W."/>
            <person name="Zhao X."/>
            <person name="Zhong W.Y."/>
            <person name="Ma X.K."/>
            <person name="Ma L."/>
            <person name="Huang J."/>
            <person name="Chen G.Z."/>
            <person name="Huang M.Z."/>
            <person name="Huang L."/>
            <person name="Peng D.H."/>
            <person name="Luo Y.B."/>
            <person name="Zou S.Q."/>
            <person name="Chen S.P."/>
            <person name="Lan S."/>
            <person name="Tsai W.C."/>
            <person name="Van de Peer Y."/>
            <person name="Liu Z.J."/>
        </authorList>
    </citation>
    <scope>NUCLEOTIDE SEQUENCE [LARGE SCALE GENOMIC DNA]</scope>
    <source>
        <tissue evidence="2">Leaf</tissue>
    </source>
</reference>
<dbReference type="AlphaFoldDB" id="A0AAP0GEL4"/>
<evidence type="ECO:0000313" key="2">
    <source>
        <dbReference type="EMBL" id="KAK8954712.1"/>
    </source>
</evidence>
<name>A0AAP0GEL4_9ASPA</name>
<gene>
    <name evidence="2" type="ORF">KSP39_PZI002628</name>
</gene>
<organism evidence="2 3">
    <name type="scientific">Platanthera zijinensis</name>
    <dbReference type="NCBI Taxonomy" id="2320716"/>
    <lineage>
        <taxon>Eukaryota</taxon>
        <taxon>Viridiplantae</taxon>
        <taxon>Streptophyta</taxon>
        <taxon>Embryophyta</taxon>
        <taxon>Tracheophyta</taxon>
        <taxon>Spermatophyta</taxon>
        <taxon>Magnoliopsida</taxon>
        <taxon>Liliopsida</taxon>
        <taxon>Asparagales</taxon>
        <taxon>Orchidaceae</taxon>
        <taxon>Orchidoideae</taxon>
        <taxon>Orchideae</taxon>
        <taxon>Orchidinae</taxon>
        <taxon>Platanthera</taxon>
    </lineage>
</organism>
<feature type="region of interest" description="Disordered" evidence="1">
    <location>
        <begin position="104"/>
        <end position="153"/>
    </location>
</feature>
<feature type="compositionally biased region" description="Acidic residues" evidence="1">
    <location>
        <begin position="128"/>
        <end position="138"/>
    </location>
</feature>
<comment type="caution">
    <text evidence="2">The sequence shown here is derived from an EMBL/GenBank/DDBJ whole genome shotgun (WGS) entry which is preliminary data.</text>
</comment>
<dbReference type="EMBL" id="JBBWWQ010000002">
    <property type="protein sequence ID" value="KAK8954712.1"/>
    <property type="molecule type" value="Genomic_DNA"/>
</dbReference>
<proteinExistence type="predicted"/>
<keyword evidence="3" id="KW-1185">Reference proteome</keyword>